<evidence type="ECO:0000313" key="2">
    <source>
        <dbReference type="EMBL" id="TQD33493.1"/>
    </source>
</evidence>
<evidence type="ECO:0000313" key="3">
    <source>
        <dbReference type="Proteomes" id="UP000317169"/>
    </source>
</evidence>
<sequence length="289" mass="33916">MKAAIAVVTPVYNGENSIQKAINSLLVQSFTNWVSIIVNDGSTDGTSRILLKYQKDDRFIILNFKENKGRPHARQAALDKIRELDIKYMAMLDADDWYYPDKLAYQYRFMEESPKVALLSMSIGVSNKKNELAQVLESYNLKRNLMFQSYDEYKTVSHASSIIRVEAVGLYDYDLEMSYAEDQDFMRRFLINKKYVFIPKVVYIYNREDSFSLAKYRNSLRCSRLSYSKLKLPFYRTFKAFLFNYMRLSFVSVLSLTGMLKFYLKMIGREPVVSEIDTFEKFNRKLGKV</sequence>
<dbReference type="RefSeq" id="WP_141422759.1">
    <property type="nucleotide sequence ID" value="NZ_VIAR01000019.1"/>
</dbReference>
<dbReference type="Gene3D" id="3.90.550.10">
    <property type="entry name" value="Spore Coat Polysaccharide Biosynthesis Protein SpsA, Chain A"/>
    <property type="match status" value="1"/>
</dbReference>
<dbReference type="InterPro" id="IPR050834">
    <property type="entry name" value="Glycosyltransf_2"/>
</dbReference>
<keyword evidence="2" id="KW-0808">Transferase</keyword>
<dbReference type="PANTHER" id="PTHR43685">
    <property type="entry name" value="GLYCOSYLTRANSFERASE"/>
    <property type="match status" value="1"/>
</dbReference>
<proteinExistence type="predicted"/>
<keyword evidence="3" id="KW-1185">Reference proteome</keyword>
<feature type="domain" description="Glycosyltransferase 2-like" evidence="1">
    <location>
        <begin position="7"/>
        <end position="168"/>
    </location>
</feature>
<name>A0A507ZAP3_9FLAO</name>
<gene>
    <name evidence="2" type="ORF">FKR84_13035</name>
</gene>
<dbReference type="AlphaFoldDB" id="A0A507ZAP3"/>
<dbReference type="Proteomes" id="UP000317169">
    <property type="component" value="Unassembled WGS sequence"/>
</dbReference>
<dbReference type="CDD" id="cd00761">
    <property type="entry name" value="Glyco_tranf_GTA_type"/>
    <property type="match status" value="1"/>
</dbReference>
<protein>
    <submittedName>
        <fullName evidence="2">Glycosyltransferase family 2 protein</fullName>
    </submittedName>
</protein>
<dbReference type="InterPro" id="IPR029044">
    <property type="entry name" value="Nucleotide-diphossugar_trans"/>
</dbReference>
<accession>A0A507ZAP3</accession>
<dbReference type="InterPro" id="IPR001173">
    <property type="entry name" value="Glyco_trans_2-like"/>
</dbReference>
<reference evidence="2 3" key="1">
    <citation type="submission" date="2019-06" db="EMBL/GenBank/DDBJ databases">
        <title>Flavibacter putida gen. nov., sp. nov., a novel marine bacterium of the family Flavobacteriaceae isolated from coastal seawater.</title>
        <authorList>
            <person name="Feng X."/>
        </authorList>
    </citation>
    <scope>NUCLEOTIDE SEQUENCE [LARGE SCALE GENOMIC DNA]</scope>
    <source>
        <strain evidence="2 3">PLHSN227</strain>
    </source>
</reference>
<organism evidence="2 3">
    <name type="scientific">Haloflavibacter putidus</name>
    <dbReference type="NCBI Taxonomy" id="2576776"/>
    <lineage>
        <taxon>Bacteria</taxon>
        <taxon>Pseudomonadati</taxon>
        <taxon>Bacteroidota</taxon>
        <taxon>Flavobacteriia</taxon>
        <taxon>Flavobacteriales</taxon>
        <taxon>Flavobacteriaceae</taxon>
        <taxon>Haloflavibacter</taxon>
    </lineage>
</organism>
<dbReference type="OrthoDB" id="597270at2"/>
<comment type="caution">
    <text evidence="2">The sequence shown here is derived from an EMBL/GenBank/DDBJ whole genome shotgun (WGS) entry which is preliminary data.</text>
</comment>
<dbReference type="Pfam" id="PF00535">
    <property type="entry name" value="Glycos_transf_2"/>
    <property type="match status" value="1"/>
</dbReference>
<dbReference type="PANTHER" id="PTHR43685:SF2">
    <property type="entry name" value="GLYCOSYLTRANSFERASE 2-LIKE DOMAIN-CONTAINING PROTEIN"/>
    <property type="match status" value="1"/>
</dbReference>
<dbReference type="SUPFAM" id="SSF53448">
    <property type="entry name" value="Nucleotide-diphospho-sugar transferases"/>
    <property type="match status" value="1"/>
</dbReference>
<dbReference type="GO" id="GO:0016740">
    <property type="term" value="F:transferase activity"/>
    <property type="evidence" value="ECO:0007669"/>
    <property type="project" value="UniProtKB-KW"/>
</dbReference>
<evidence type="ECO:0000259" key="1">
    <source>
        <dbReference type="Pfam" id="PF00535"/>
    </source>
</evidence>
<dbReference type="EMBL" id="VIAR01000019">
    <property type="protein sequence ID" value="TQD33493.1"/>
    <property type="molecule type" value="Genomic_DNA"/>
</dbReference>